<evidence type="ECO:0000256" key="1">
    <source>
        <dbReference type="ARBA" id="ARBA00004571"/>
    </source>
</evidence>
<evidence type="ECO:0000256" key="10">
    <source>
        <dbReference type="ARBA" id="ARBA00023237"/>
    </source>
</evidence>
<evidence type="ECO:0000256" key="5">
    <source>
        <dbReference type="ARBA" id="ARBA00022692"/>
    </source>
</evidence>
<evidence type="ECO:0000259" key="14">
    <source>
        <dbReference type="Pfam" id="PF00593"/>
    </source>
</evidence>
<keyword evidence="5 11" id="KW-0812">Transmembrane</keyword>
<dbReference type="Gene3D" id="2.40.170.20">
    <property type="entry name" value="TonB-dependent receptor, beta-barrel domain"/>
    <property type="match status" value="1"/>
</dbReference>
<evidence type="ECO:0000259" key="15">
    <source>
        <dbReference type="Pfam" id="PF07715"/>
    </source>
</evidence>
<reference evidence="16 17" key="1">
    <citation type="submission" date="2019-03" db="EMBL/GenBank/DDBJ databases">
        <title>Genomic Encyclopedia of Type Strains, Phase IV (KMG-IV): sequencing the most valuable type-strain genomes for metagenomic binning, comparative biology and taxonomic classification.</title>
        <authorList>
            <person name="Goeker M."/>
        </authorList>
    </citation>
    <scope>NUCLEOTIDE SEQUENCE [LARGE SCALE GENOMIC DNA]</scope>
    <source>
        <strain evidence="16 17">DSM 21944</strain>
    </source>
</reference>
<dbReference type="InterPro" id="IPR037066">
    <property type="entry name" value="Plug_dom_sf"/>
</dbReference>
<dbReference type="OrthoDB" id="9764669at2"/>
<name>A0A4R3LMD4_9GAMM</name>
<dbReference type="EMBL" id="SMAF01000001">
    <property type="protein sequence ID" value="TCT01454.1"/>
    <property type="molecule type" value="Genomic_DNA"/>
</dbReference>
<evidence type="ECO:0000256" key="3">
    <source>
        <dbReference type="ARBA" id="ARBA00022448"/>
    </source>
</evidence>
<dbReference type="Pfam" id="PF00593">
    <property type="entry name" value="TonB_dep_Rec_b-barrel"/>
    <property type="match status" value="1"/>
</dbReference>
<proteinExistence type="inferred from homology"/>
<dbReference type="PROSITE" id="PS52016">
    <property type="entry name" value="TONB_DEPENDENT_REC_3"/>
    <property type="match status" value="1"/>
</dbReference>
<feature type="chain" id="PRO_5030099339" evidence="13">
    <location>
        <begin position="26"/>
        <end position="632"/>
    </location>
</feature>
<protein>
    <submittedName>
        <fullName evidence="16">Outer membrane cobalamin receptor</fullName>
    </submittedName>
</protein>
<accession>A0A4R3LMD4</accession>
<evidence type="ECO:0000256" key="13">
    <source>
        <dbReference type="SAM" id="SignalP"/>
    </source>
</evidence>
<evidence type="ECO:0000256" key="6">
    <source>
        <dbReference type="ARBA" id="ARBA00022729"/>
    </source>
</evidence>
<feature type="domain" description="TonB-dependent receptor plug" evidence="15">
    <location>
        <begin position="69"/>
        <end position="153"/>
    </location>
</feature>
<dbReference type="GO" id="GO:0044718">
    <property type="term" value="P:siderophore transmembrane transport"/>
    <property type="evidence" value="ECO:0007669"/>
    <property type="project" value="TreeGrafter"/>
</dbReference>
<evidence type="ECO:0000256" key="9">
    <source>
        <dbReference type="ARBA" id="ARBA00023170"/>
    </source>
</evidence>
<keyword evidence="10 11" id="KW-0998">Cell outer membrane</keyword>
<keyword evidence="4 11" id="KW-1134">Transmembrane beta strand</keyword>
<evidence type="ECO:0000256" key="4">
    <source>
        <dbReference type="ARBA" id="ARBA00022452"/>
    </source>
</evidence>
<feature type="signal peptide" evidence="13">
    <location>
        <begin position="1"/>
        <end position="25"/>
    </location>
</feature>
<evidence type="ECO:0000256" key="11">
    <source>
        <dbReference type="PROSITE-ProRule" id="PRU01360"/>
    </source>
</evidence>
<dbReference type="PANTHER" id="PTHR30069">
    <property type="entry name" value="TONB-DEPENDENT OUTER MEMBRANE RECEPTOR"/>
    <property type="match status" value="1"/>
</dbReference>
<keyword evidence="6 13" id="KW-0732">Signal</keyword>
<dbReference type="InterPro" id="IPR039426">
    <property type="entry name" value="TonB-dep_rcpt-like"/>
</dbReference>
<evidence type="ECO:0000256" key="8">
    <source>
        <dbReference type="ARBA" id="ARBA00023136"/>
    </source>
</evidence>
<gene>
    <name evidence="16" type="ORF">EDC25_101324</name>
</gene>
<dbReference type="SUPFAM" id="SSF56935">
    <property type="entry name" value="Porins"/>
    <property type="match status" value="1"/>
</dbReference>
<dbReference type="Pfam" id="PF07715">
    <property type="entry name" value="Plug"/>
    <property type="match status" value="1"/>
</dbReference>
<comment type="similarity">
    <text evidence="2">Belongs to the TonB-dependent receptor family. Hemoglobin/haptoglobin binding protein subfamily.</text>
</comment>
<dbReference type="AlphaFoldDB" id="A0A4R3LMD4"/>
<evidence type="ECO:0000313" key="17">
    <source>
        <dbReference type="Proteomes" id="UP000294599"/>
    </source>
</evidence>
<keyword evidence="9 16" id="KW-0675">Receptor</keyword>
<keyword evidence="3 11" id="KW-0813">Transport</keyword>
<keyword evidence="17" id="KW-1185">Reference proteome</keyword>
<keyword evidence="7 12" id="KW-0798">TonB box</keyword>
<dbReference type="GO" id="GO:0009279">
    <property type="term" value="C:cell outer membrane"/>
    <property type="evidence" value="ECO:0007669"/>
    <property type="project" value="UniProtKB-SubCell"/>
</dbReference>
<evidence type="ECO:0000313" key="16">
    <source>
        <dbReference type="EMBL" id="TCT01454.1"/>
    </source>
</evidence>
<keyword evidence="8 11" id="KW-0472">Membrane</keyword>
<evidence type="ECO:0000256" key="2">
    <source>
        <dbReference type="ARBA" id="ARBA00008143"/>
    </source>
</evidence>
<dbReference type="RefSeq" id="WP_123522904.1">
    <property type="nucleotide sequence ID" value="NZ_JBHLWF010000003.1"/>
</dbReference>
<dbReference type="Proteomes" id="UP000294599">
    <property type="component" value="Unassembled WGS sequence"/>
</dbReference>
<dbReference type="InterPro" id="IPR000531">
    <property type="entry name" value="Beta-barrel_TonB"/>
</dbReference>
<dbReference type="PANTHER" id="PTHR30069:SF29">
    <property type="entry name" value="HEMOGLOBIN AND HEMOGLOBIN-HAPTOGLOBIN-BINDING PROTEIN 1-RELATED"/>
    <property type="match status" value="1"/>
</dbReference>
<comment type="subcellular location">
    <subcellularLocation>
        <location evidence="1 11">Cell outer membrane</location>
        <topology evidence="1 11">Multi-pass membrane protein</topology>
    </subcellularLocation>
</comment>
<dbReference type="InterPro" id="IPR036942">
    <property type="entry name" value="Beta-barrel_TonB_sf"/>
</dbReference>
<dbReference type="InterPro" id="IPR012910">
    <property type="entry name" value="Plug_dom"/>
</dbReference>
<evidence type="ECO:0000256" key="7">
    <source>
        <dbReference type="ARBA" id="ARBA00023077"/>
    </source>
</evidence>
<feature type="domain" description="TonB-dependent receptor-like beta-barrel" evidence="14">
    <location>
        <begin position="210"/>
        <end position="601"/>
    </location>
</feature>
<dbReference type="Gene3D" id="2.170.130.10">
    <property type="entry name" value="TonB-dependent receptor, plug domain"/>
    <property type="match status" value="1"/>
</dbReference>
<dbReference type="GO" id="GO:0015344">
    <property type="term" value="F:siderophore uptake transmembrane transporter activity"/>
    <property type="evidence" value="ECO:0007669"/>
    <property type="project" value="TreeGrafter"/>
</dbReference>
<comment type="caution">
    <text evidence="16">The sequence shown here is derived from an EMBL/GenBank/DDBJ whole genome shotgun (WGS) entry which is preliminary data.</text>
</comment>
<organism evidence="16 17">
    <name type="scientific">Pseudofulvimonas gallinarii</name>
    <dbReference type="NCBI Taxonomy" id="634155"/>
    <lineage>
        <taxon>Bacteria</taxon>
        <taxon>Pseudomonadati</taxon>
        <taxon>Pseudomonadota</taxon>
        <taxon>Gammaproteobacteria</taxon>
        <taxon>Lysobacterales</taxon>
        <taxon>Rhodanobacteraceae</taxon>
        <taxon>Pseudofulvimonas</taxon>
    </lineage>
</organism>
<sequence length="632" mass="68287">MRLKPLSHALLTALATLTLPMSARASAGTSMDSARELDKVEVVAQGTVSDVPDTLSTDQISWRESPGAQVDVQDLLVRIPGVGATGQNGAFETFSIRGSTANGILVLFDGMPITAQRRAGVPISFVEPALLGAMSVTRGPATVHFGPGALGGAISIAPHWFDGSEITAGYADSGDETLLMAGHGNESLSIGVARRRAGDTEAADGTPLNTSYRRDSATLQWQHLFGDYLFEASLIPSRTTDIGKSNSRYPQRDTTYPEDRHTVANLHLSHAGGFDLRLSGHDQSLLTYNQRPGSPDSWAYIESTDYGLTAQHTWQVGALAFNAGVEYLGRRDVTGYDATQTPANRNYSLRNASENLWSAFGLVDWQLDDQLKLEAGVRTSRVSQSLSGASSSSSDTAFNLGGVWNIDPAQRLSLNLASGYRFPTLEERFYTGVTAQGEIVGNPDLDSEHSLGIDLGYGLNLGRWHAQANLWRTDVEDLIQLYEVAPGVNGYTNVGEAQLHGFEVAVGVRATEALQLSASAAVVRSKNELTGEPLYGAPPVTFTFDARYALGPGSLGLLYQHRARMDRPGFEEVERASVDLVDVDYKLPLGKHWNLQLYARNALDKTYFATADELSALAPERSVGFNLRWSSR</sequence>
<evidence type="ECO:0000256" key="12">
    <source>
        <dbReference type="RuleBase" id="RU003357"/>
    </source>
</evidence>